<proteinExistence type="predicted"/>
<feature type="compositionally biased region" description="Polar residues" evidence="1">
    <location>
        <begin position="299"/>
        <end position="309"/>
    </location>
</feature>
<gene>
    <name evidence="3" type="ORF">X797_012374</name>
</gene>
<organism evidence="3 4">
    <name type="scientific">Metarhizium robertsii</name>
    <dbReference type="NCBI Taxonomy" id="568076"/>
    <lineage>
        <taxon>Eukaryota</taxon>
        <taxon>Fungi</taxon>
        <taxon>Dikarya</taxon>
        <taxon>Ascomycota</taxon>
        <taxon>Pezizomycotina</taxon>
        <taxon>Sordariomycetes</taxon>
        <taxon>Hypocreomycetidae</taxon>
        <taxon>Hypocreales</taxon>
        <taxon>Clavicipitaceae</taxon>
        <taxon>Metarhizium</taxon>
    </lineage>
</organism>
<accession>A0A014QPJ3</accession>
<dbReference type="GO" id="GO:0008237">
    <property type="term" value="F:metallopeptidase activity"/>
    <property type="evidence" value="ECO:0007669"/>
    <property type="project" value="InterPro"/>
</dbReference>
<dbReference type="AlphaFoldDB" id="A0A014QPJ3"/>
<feature type="region of interest" description="Disordered" evidence="1">
    <location>
        <begin position="257"/>
        <end position="455"/>
    </location>
</feature>
<evidence type="ECO:0000256" key="1">
    <source>
        <dbReference type="SAM" id="MobiDB-lite"/>
    </source>
</evidence>
<dbReference type="EMBL" id="JELW01000246">
    <property type="protein sequence ID" value="EXU94555.1"/>
    <property type="molecule type" value="Genomic_DNA"/>
</dbReference>
<dbReference type="Proteomes" id="UP000030151">
    <property type="component" value="Unassembled WGS sequence"/>
</dbReference>
<keyword evidence="2" id="KW-0812">Transmembrane</keyword>
<keyword evidence="2" id="KW-1133">Transmembrane helix</keyword>
<dbReference type="SUPFAM" id="SSF55486">
    <property type="entry name" value="Metalloproteases ('zincins'), catalytic domain"/>
    <property type="match status" value="1"/>
</dbReference>
<evidence type="ECO:0000313" key="3">
    <source>
        <dbReference type="EMBL" id="EXU94555.1"/>
    </source>
</evidence>
<feature type="compositionally biased region" description="Polar residues" evidence="1">
    <location>
        <begin position="206"/>
        <end position="215"/>
    </location>
</feature>
<keyword evidence="2" id="KW-0472">Membrane</keyword>
<comment type="caution">
    <text evidence="3">The sequence shown here is derived from an EMBL/GenBank/DDBJ whole genome shotgun (WGS) entry which is preliminary data.</text>
</comment>
<sequence length="576" mass="60860">MLDSEYAGPRDYFFLSSLSIHAFNTVRMLMLPFLISGLMASESMAGTIHSRSPSGHYCGTRGLSLEESELLKRQAPQPDNGGPINLGFVMHFCCNGNQNCPSNDVAQETVDQMNTIFKVTGINFNLENVTHISNRLCNAGLDNDQAIDMMKSEIRQGNTSTLNIVYVPTNQGAGTKGKCILPPPSAPISQTVGSIDGCAVAMDTLPKSNGSNSPSRGDDVSEFLSSRSEGDGANPIGLLITTTHETGHWLGLEHVEQGGQAQRPGRHLNGPFGRLFGRQRGSGTGNVMEPFVTPGKQYEFSQAQSQQMRQVALRRVKEKQAPIRGQNSPPKTPQGPKGPQIPDGNPRGPSGSDNGPVFPGAPGGNGPQGPNGPQTPGQIPGSPSGPGIKPGKPGFPAVPGFPGENGSEGPTNFPPTQPQGPSGPGSQPGFPDVSDFAGTNGPEDPGLNPIQNTDENTDLDLNLISRILDLYADLNPGQNSDLSPFPNHNPQGPSGLGSGEDLPKGKDQGGSSASVRQYPRVVRAEQEGRPEASGLVHIARRNRADVHAGELKLTHIARREDAGKPNNSKLVHISRK</sequence>
<dbReference type="HOGENOM" id="CLU_030114_0_0_1"/>
<feature type="transmembrane region" description="Helical" evidence="2">
    <location>
        <begin position="12"/>
        <end position="35"/>
    </location>
</feature>
<feature type="compositionally biased region" description="Polar residues" evidence="1">
    <location>
        <begin position="476"/>
        <end position="492"/>
    </location>
</feature>
<dbReference type="Gene3D" id="3.40.390.10">
    <property type="entry name" value="Collagenase (Catalytic Domain)"/>
    <property type="match status" value="1"/>
</dbReference>
<dbReference type="InterPro" id="IPR024079">
    <property type="entry name" value="MetalloPept_cat_dom_sf"/>
</dbReference>
<name>A0A014QPJ3_9HYPO</name>
<feature type="region of interest" description="Disordered" evidence="1">
    <location>
        <begin position="557"/>
        <end position="576"/>
    </location>
</feature>
<dbReference type="OrthoDB" id="4941191at2759"/>
<feature type="region of interest" description="Disordered" evidence="1">
    <location>
        <begin position="474"/>
        <end position="534"/>
    </location>
</feature>
<dbReference type="eggNOG" id="ENOG502RMY4">
    <property type="taxonomic scope" value="Eukaryota"/>
</dbReference>
<protein>
    <submittedName>
        <fullName evidence="3">Peptidase M12 family protein</fullName>
    </submittedName>
</protein>
<reference evidence="3 4" key="1">
    <citation type="submission" date="2014-02" db="EMBL/GenBank/DDBJ databases">
        <title>The genome sequence of the entomopathogenic fungus Metarhizium robertsii ARSEF 2575.</title>
        <authorList>
            <person name="Giuliano Garisto Donzelli B."/>
            <person name="Roe B.A."/>
            <person name="Macmil S.L."/>
            <person name="Krasnoff S.B."/>
            <person name="Gibson D.M."/>
        </authorList>
    </citation>
    <scope>NUCLEOTIDE SEQUENCE [LARGE SCALE GENOMIC DNA]</scope>
    <source>
        <strain evidence="3 4">ARSEF 2575</strain>
    </source>
</reference>
<feature type="region of interest" description="Disordered" evidence="1">
    <location>
        <begin position="205"/>
        <end position="237"/>
    </location>
</feature>
<evidence type="ECO:0000256" key="2">
    <source>
        <dbReference type="SAM" id="Phobius"/>
    </source>
</evidence>
<evidence type="ECO:0000313" key="4">
    <source>
        <dbReference type="Proteomes" id="UP000030151"/>
    </source>
</evidence>
<feature type="compositionally biased region" description="Low complexity" evidence="1">
    <location>
        <begin position="371"/>
        <end position="394"/>
    </location>
</feature>